<feature type="region of interest" description="Disordered" evidence="1">
    <location>
        <begin position="85"/>
        <end position="117"/>
    </location>
</feature>
<organism evidence="2 3">
    <name type="scientific">Polychaeton citri CBS 116435</name>
    <dbReference type="NCBI Taxonomy" id="1314669"/>
    <lineage>
        <taxon>Eukaryota</taxon>
        <taxon>Fungi</taxon>
        <taxon>Dikarya</taxon>
        <taxon>Ascomycota</taxon>
        <taxon>Pezizomycotina</taxon>
        <taxon>Dothideomycetes</taxon>
        <taxon>Dothideomycetidae</taxon>
        <taxon>Capnodiales</taxon>
        <taxon>Capnodiaceae</taxon>
        <taxon>Polychaeton</taxon>
    </lineage>
</organism>
<evidence type="ECO:0008006" key="4">
    <source>
        <dbReference type="Google" id="ProtNLM"/>
    </source>
</evidence>
<accession>A0A9P4Q9H4</accession>
<keyword evidence="3" id="KW-1185">Reference proteome</keyword>
<comment type="caution">
    <text evidence="2">The sequence shown here is derived from an EMBL/GenBank/DDBJ whole genome shotgun (WGS) entry which is preliminary data.</text>
</comment>
<feature type="region of interest" description="Disordered" evidence="1">
    <location>
        <begin position="170"/>
        <end position="199"/>
    </location>
</feature>
<dbReference type="AlphaFoldDB" id="A0A9P4Q9H4"/>
<dbReference type="EMBL" id="MU003795">
    <property type="protein sequence ID" value="KAF2720846.1"/>
    <property type="molecule type" value="Genomic_DNA"/>
</dbReference>
<feature type="region of interest" description="Disordered" evidence="1">
    <location>
        <begin position="220"/>
        <end position="243"/>
    </location>
</feature>
<evidence type="ECO:0000313" key="3">
    <source>
        <dbReference type="Proteomes" id="UP000799441"/>
    </source>
</evidence>
<feature type="compositionally biased region" description="Pro residues" evidence="1">
    <location>
        <begin position="99"/>
        <end position="117"/>
    </location>
</feature>
<proteinExistence type="predicted"/>
<name>A0A9P4Q9H4_9PEZI</name>
<feature type="compositionally biased region" description="Low complexity" evidence="1">
    <location>
        <begin position="85"/>
        <end position="98"/>
    </location>
</feature>
<protein>
    <recommendedName>
        <fullName evidence="4">Myb-like domain-containing protein</fullName>
    </recommendedName>
</protein>
<evidence type="ECO:0000256" key="1">
    <source>
        <dbReference type="SAM" id="MobiDB-lite"/>
    </source>
</evidence>
<dbReference type="Proteomes" id="UP000799441">
    <property type="component" value="Unassembled WGS sequence"/>
</dbReference>
<feature type="compositionally biased region" description="Basic residues" evidence="1">
    <location>
        <begin position="177"/>
        <end position="190"/>
    </location>
</feature>
<gene>
    <name evidence="2" type="ORF">K431DRAFT_346761</name>
</gene>
<reference evidence="2" key="1">
    <citation type="journal article" date="2020" name="Stud. Mycol.">
        <title>101 Dothideomycetes genomes: a test case for predicting lifestyles and emergence of pathogens.</title>
        <authorList>
            <person name="Haridas S."/>
            <person name="Albert R."/>
            <person name="Binder M."/>
            <person name="Bloem J."/>
            <person name="Labutti K."/>
            <person name="Salamov A."/>
            <person name="Andreopoulos B."/>
            <person name="Baker S."/>
            <person name="Barry K."/>
            <person name="Bills G."/>
            <person name="Bluhm B."/>
            <person name="Cannon C."/>
            <person name="Castanera R."/>
            <person name="Culley D."/>
            <person name="Daum C."/>
            <person name="Ezra D."/>
            <person name="Gonzalez J."/>
            <person name="Henrissat B."/>
            <person name="Kuo A."/>
            <person name="Liang C."/>
            <person name="Lipzen A."/>
            <person name="Lutzoni F."/>
            <person name="Magnuson J."/>
            <person name="Mondo S."/>
            <person name="Nolan M."/>
            <person name="Ohm R."/>
            <person name="Pangilinan J."/>
            <person name="Park H.-J."/>
            <person name="Ramirez L."/>
            <person name="Alfaro M."/>
            <person name="Sun H."/>
            <person name="Tritt A."/>
            <person name="Yoshinaga Y."/>
            <person name="Zwiers L.-H."/>
            <person name="Turgeon B."/>
            <person name="Goodwin S."/>
            <person name="Spatafora J."/>
            <person name="Crous P."/>
            <person name="Grigoriev I."/>
        </authorList>
    </citation>
    <scope>NUCLEOTIDE SEQUENCE</scope>
    <source>
        <strain evidence="2">CBS 116435</strain>
    </source>
</reference>
<feature type="compositionally biased region" description="Low complexity" evidence="1">
    <location>
        <begin position="11"/>
        <end position="22"/>
    </location>
</feature>
<feature type="region of interest" description="Disordered" evidence="1">
    <location>
        <begin position="1"/>
        <end position="44"/>
    </location>
</feature>
<sequence length="243" mass="27637">MEAIRGAVSVPTAAAPTQAGQRPQRRRATGPRGPRTSWSDQDVDTLVRARQGGMPYSEIVKQLTVPRSALSCRLHYHQVMKKADAAPAAAPSRARAPAVGPPRLPPLQPRLPPPPPPQLPLPPLAANLRQLAPMPLPPQAVMEPTFQQMLESEQLVLQYQRIQQEEQLLQQQQQQQQHHHHRCYHNHHHHEQLQLQQQALQERPPPYYQEGYQQAYDWEYWEPSPEGGDEGDKIDPALNFFQQ</sequence>
<evidence type="ECO:0000313" key="2">
    <source>
        <dbReference type="EMBL" id="KAF2720846.1"/>
    </source>
</evidence>